<evidence type="ECO:0000313" key="3">
    <source>
        <dbReference type="Proteomes" id="UP001347884"/>
    </source>
</evidence>
<comment type="caution">
    <text evidence="2">The sequence shown here is derived from an EMBL/GenBank/DDBJ whole genome shotgun (WGS) entry which is preliminary data.</text>
</comment>
<feature type="compositionally biased region" description="Polar residues" evidence="1">
    <location>
        <begin position="107"/>
        <end position="124"/>
    </location>
</feature>
<keyword evidence="3" id="KW-1185">Reference proteome</keyword>
<feature type="region of interest" description="Disordered" evidence="1">
    <location>
        <begin position="107"/>
        <end position="157"/>
    </location>
</feature>
<accession>A0ABU7QJF3</accession>
<dbReference type="Proteomes" id="UP001347884">
    <property type="component" value="Unassembled WGS sequence"/>
</dbReference>
<evidence type="ECO:0000256" key="1">
    <source>
        <dbReference type="SAM" id="MobiDB-lite"/>
    </source>
</evidence>
<reference evidence="2 3" key="1">
    <citation type="journal article" date="2022" name="Front. Microbiol.">
        <title>Commensal bacteria contribute to the growth of multidrug-resistant Avibacterium paragallinarum in chickens.</title>
        <authorList>
            <person name="Zhu J."/>
            <person name="Chen Y."/>
            <person name="Wu Y."/>
            <person name="Wang Y."/>
            <person name="Zhu K."/>
        </authorList>
    </citation>
    <scope>NUCLEOTIDE SEQUENCE [LARGE SCALE GENOMIC DNA]</scope>
    <source>
        <strain evidence="2 3">AV25</strain>
    </source>
</reference>
<proteinExistence type="predicted"/>
<feature type="compositionally biased region" description="Basic and acidic residues" evidence="1">
    <location>
        <begin position="125"/>
        <end position="138"/>
    </location>
</feature>
<protein>
    <submittedName>
        <fullName evidence="2">Uncharacterized protein</fullName>
    </submittedName>
</protein>
<organism evidence="2 3">
    <name type="scientific">Avibacterium paragallinarum</name>
    <name type="common">Haemophilus gallinarum</name>
    <dbReference type="NCBI Taxonomy" id="728"/>
    <lineage>
        <taxon>Bacteria</taxon>
        <taxon>Pseudomonadati</taxon>
        <taxon>Pseudomonadota</taxon>
        <taxon>Gammaproteobacteria</taxon>
        <taxon>Pasteurellales</taxon>
        <taxon>Pasteurellaceae</taxon>
        <taxon>Avibacterium</taxon>
    </lineage>
</organism>
<feature type="compositionally biased region" description="Low complexity" evidence="1">
    <location>
        <begin position="142"/>
        <end position="155"/>
    </location>
</feature>
<dbReference type="RefSeq" id="WP_330935139.1">
    <property type="nucleotide sequence ID" value="NZ_JAMDKE010000023.1"/>
</dbReference>
<name>A0ABU7QJF3_AVIPA</name>
<gene>
    <name evidence="2" type="ORF">M5S13_09085</name>
</gene>
<sequence>MRFSSYINNQRCLEWGLNANQGALFDLLNQASSWAKEVVVNGVVYYWVSRNEIIKELPLFYSKPDTVYRHFVTLNEKDLIDYLKHDGKDLIRLTAKGKTWNEFNSDLNPNNSEIDPNNAPQLGNKSEKTRIEIRKSSEIDPTNNNTNNKNTNTNKKINKKSSIEQSEFELCFADFWQAGLVKVNRAKALKSFSTAFKSSGKSIREFTDMLVLDIRRRFSLGQFGFDKLHPTTYLNNRRWEDDYSQVENVKVLPNSMNNKPDAHSGFAKKTYGETKIPEWAEEFVND</sequence>
<dbReference type="EMBL" id="JAMDKF010000021">
    <property type="protein sequence ID" value="MEE6042034.1"/>
    <property type="molecule type" value="Genomic_DNA"/>
</dbReference>
<evidence type="ECO:0000313" key="2">
    <source>
        <dbReference type="EMBL" id="MEE6042034.1"/>
    </source>
</evidence>